<sequence length="60" mass="6764">MGKDPKHRLAARKRVCVPRNIVKRGSAEVKKKGGARAARTKFTSEMEEALVEYLKPSRLL</sequence>
<organism evidence="1 2">
    <name type="scientific">Phytophthora nicotianae P1976</name>
    <dbReference type="NCBI Taxonomy" id="1317066"/>
    <lineage>
        <taxon>Eukaryota</taxon>
        <taxon>Sar</taxon>
        <taxon>Stramenopiles</taxon>
        <taxon>Oomycota</taxon>
        <taxon>Peronosporomycetes</taxon>
        <taxon>Peronosporales</taxon>
        <taxon>Peronosporaceae</taxon>
        <taxon>Phytophthora</taxon>
    </lineage>
</organism>
<name>A0A080ZTQ4_PHYNI</name>
<evidence type="ECO:0000313" key="2">
    <source>
        <dbReference type="Proteomes" id="UP000028582"/>
    </source>
</evidence>
<evidence type="ECO:0000313" key="1">
    <source>
        <dbReference type="EMBL" id="ETO70015.1"/>
    </source>
</evidence>
<accession>A0A080ZTQ4</accession>
<gene>
    <name evidence="1" type="ORF">F444_13476</name>
</gene>
<dbReference type="AlphaFoldDB" id="A0A080ZTQ4"/>
<dbReference type="Proteomes" id="UP000028582">
    <property type="component" value="Unassembled WGS sequence"/>
</dbReference>
<proteinExistence type="predicted"/>
<protein>
    <submittedName>
        <fullName evidence="1">Uncharacterized protein</fullName>
    </submittedName>
</protein>
<dbReference type="EMBL" id="ANJA01002430">
    <property type="protein sequence ID" value="ETO70015.1"/>
    <property type="molecule type" value="Genomic_DNA"/>
</dbReference>
<reference evidence="1 2" key="1">
    <citation type="submission" date="2013-11" db="EMBL/GenBank/DDBJ databases">
        <title>The Genome Sequence of Phytophthora parasitica P1976.</title>
        <authorList>
            <consortium name="The Broad Institute Genomics Platform"/>
            <person name="Russ C."/>
            <person name="Tyler B."/>
            <person name="Panabieres F."/>
            <person name="Shan W."/>
            <person name="Tripathy S."/>
            <person name="Grunwald N."/>
            <person name="Machado M."/>
            <person name="Johnson C.S."/>
            <person name="Walker B."/>
            <person name="Young S."/>
            <person name="Zeng Q."/>
            <person name="Gargeya S."/>
            <person name="Fitzgerald M."/>
            <person name="Haas B."/>
            <person name="Abouelleil A."/>
            <person name="Allen A.W."/>
            <person name="Alvarado L."/>
            <person name="Arachchi H.M."/>
            <person name="Berlin A.M."/>
            <person name="Chapman S.B."/>
            <person name="Gainer-Dewar J."/>
            <person name="Goldberg J."/>
            <person name="Griggs A."/>
            <person name="Gujja S."/>
            <person name="Hansen M."/>
            <person name="Howarth C."/>
            <person name="Imamovic A."/>
            <person name="Ireland A."/>
            <person name="Larimer J."/>
            <person name="McCowan C."/>
            <person name="Murphy C."/>
            <person name="Pearson M."/>
            <person name="Poon T.W."/>
            <person name="Priest M."/>
            <person name="Roberts A."/>
            <person name="Saif S."/>
            <person name="Shea T."/>
            <person name="Sisk P."/>
            <person name="Sykes S."/>
            <person name="Wortman J."/>
            <person name="Nusbaum C."/>
            <person name="Birren B."/>
        </authorList>
    </citation>
    <scope>NUCLEOTIDE SEQUENCE [LARGE SCALE GENOMIC DNA]</scope>
    <source>
        <strain evidence="1 2">P1976</strain>
    </source>
</reference>
<comment type="caution">
    <text evidence="1">The sequence shown here is derived from an EMBL/GenBank/DDBJ whole genome shotgun (WGS) entry which is preliminary data.</text>
</comment>